<reference evidence="1" key="1">
    <citation type="submission" date="2022-06" db="EMBL/GenBank/DDBJ databases">
        <title>Phylogenomic reconstructions and comparative analyses of Kickxellomycotina fungi.</title>
        <authorList>
            <person name="Reynolds N.K."/>
            <person name="Stajich J.E."/>
            <person name="Barry K."/>
            <person name="Grigoriev I.V."/>
            <person name="Crous P."/>
            <person name="Smith M.E."/>
        </authorList>
    </citation>
    <scope>NUCLEOTIDE SEQUENCE</scope>
    <source>
        <strain evidence="1">RSA 2271</strain>
    </source>
</reference>
<accession>A0ACC1HET6</accession>
<evidence type="ECO:0000313" key="2">
    <source>
        <dbReference type="Proteomes" id="UP001145114"/>
    </source>
</evidence>
<evidence type="ECO:0000313" key="1">
    <source>
        <dbReference type="EMBL" id="KAJ1675088.1"/>
    </source>
</evidence>
<dbReference type="EMBL" id="JAMZIH010005498">
    <property type="protein sequence ID" value="KAJ1675088.1"/>
    <property type="molecule type" value="Genomic_DNA"/>
</dbReference>
<proteinExistence type="predicted"/>
<protein>
    <submittedName>
        <fullName evidence="1">Uncharacterized protein</fullName>
    </submittedName>
</protein>
<name>A0ACC1HET6_9FUNG</name>
<keyword evidence="2" id="KW-1185">Reference proteome</keyword>
<sequence length="154" mass="17615">MWEKRYGKEANHIKIRTRETKNTKRNERNTRQDLQQLEEGSKGDDEGSRQKPLWGADKLARAPRSHNSQPQGLHPSWAAKKQTQKVLQAKPQGQLVVFDDDGNAHVPSGADPSVKKKKEETVHPSWAAKMRERQRLTSIQGAHMQGQKIVFDFD</sequence>
<comment type="caution">
    <text evidence="1">The sequence shown here is derived from an EMBL/GenBank/DDBJ whole genome shotgun (WGS) entry which is preliminary data.</text>
</comment>
<organism evidence="1 2">
    <name type="scientific">Spiromyces aspiralis</name>
    <dbReference type="NCBI Taxonomy" id="68401"/>
    <lineage>
        <taxon>Eukaryota</taxon>
        <taxon>Fungi</taxon>
        <taxon>Fungi incertae sedis</taxon>
        <taxon>Zoopagomycota</taxon>
        <taxon>Kickxellomycotina</taxon>
        <taxon>Kickxellomycetes</taxon>
        <taxon>Kickxellales</taxon>
        <taxon>Kickxellaceae</taxon>
        <taxon>Spiromyces</taxon>
    </lineage>
</organism>
<gene>
    <name evidence="1" type="ORF">EV182_001965</name>
</gene>
<dbReference type="Proteomes" id="UP001145114">
    <property type="component" value="Unassembled WGS sequence"/>
</dbReference>